<gene>
    <name evidence="6" type="ORF">LSH36_127g09027</name>
</gene>
<sequence length="313" mass="36066">MKGLATMRSAHGMIGMSGIPVTGSHTKKPLPKIQTPSTWLLYSLSTERKIEPPKPPVPVFLLFAIEKRPHILNTQPGASTAQIGKQLGQMWRELPETEKDRYREIFRLNKETYKQDYDTFMANLSDVEKEQLKHNTALKRKKKLAIKTKRKLKSLNKPKKPRGAFVIYYASQMKNRGTTPITVFVKQVAQEWQVMTEHEKEPYAERAKADRDKYEAEMKAWEERMQVEGHPELVRGYKPPKLRKKKVSNLKKKAAPKKKKAAKKKKKTAKKVTAKKLTSKKTEKSKSSSKRTSSKKTKKTSSSQGDESWMREE</sequence>
<evidence type="ECO:0000256" key="4">
    <source>
        <dbReference type="SAM" id="MobiDB-lite"/>
    </source>
</evidence>
<organism evidence="6 7">
    <name type="scientific">Paralvinella palmiformis</name>
    <dbReference type="NCBI Taxonomy" id="53620"/>
    <lineage>
        <taxon>Eukaryota</taxon>
        <taxon>Metazoa</taxon>
        <taxon>Spiralia</taxon>
        <taxon>Lophotrochozoa</taxon>
        <taxon>Annelida</taxon>
        <taxon>Polychaeta</taxon>
        <taxon>Sedentaria</taxon>
        <taxon>Canalipalpata</taxon>
        <taxon>Terebellida</taxon>
        <taxon>Terebelliformia</taxon>
        <taxon>Alvinellidae</taxon>
        <taxon>Paralvinella</taxon>
    </lineage>
</organism>
<dbReference type="GO" id="GO:0010468">
    <property type="term" value="P:regulation of gene expression"/>
    <property type="evidence" value="ECO:0007669"/>
    <property type="project" value="TreeGrafter"/>
</dbReference>
<dbReference type="Pfam" id="PF09011">
    <property type="entry name" value="HMG_box_2"/>
    <property type="match status" value="1"/>
</dbReference>
<dbReference type="GO" id="GO:0005634">
    <property type="term" value="C:nucleus"/>
    <property type="evidence" value="ECO:0007669"/>
    <property type="project" value="UniProtKB-UniRule"/>
</dbReference>
<name>A0AAD9JWP6_9ANNE</name>
<dbReference type="EMBL" id="JAODUP010000127">
    <property type="protein sequence ID" value="KAK2160758.1"/>
    <property type="molecule type" value="Genomic_DNA"/>
</dbReference>
<dbReference type="Gene3D" id="1.10.30.10">
    <property type="entry name" value="High mobility group box domain"/>
    <property type="match status" value="2"/>
</dbReference>
<comment type="caution">
    <text evidence="6">The sequence shown here is derived from an EMBL/GenBank/DDBJ whole genome shotgun (WGS) entry which is preliminary data.</text>
</comment>
<feature type="DNA-binding region" description="HMG box" evidence="3">
    <location>
        <begin position="53"/>
        <end position="121"/>
    </location>
</feature>
<dbReference type="SMART" id="SM00398">
    <property type="entry name" value="HMG"/>
    <property type="match status" value="2"/>
</dbReference>
<evidence type="ECO:0000313" key="6">
    <source>
        <dbReference type="EMBL" id="KAK2160758.1"/>
    </source>
</evidence>
<keyword evidence="1 3" id="KW-0238">DNA-binding</keyword>
<dbReference type="Pfam" id="PF00505">
    <property type="entry name" value="HMG_box"/>
    <property type="match status" value="1"/>
</dbReference>
<dbReference type="AlphaFoldDB" id="A0AAD9JWP6"/>
<dbReference type="InterPro" id="IPR036910">
    <property type="entry name" value="HMG_box_dom_sf"/>
</dbReference>
<evidence type="ECO:0000256" key="3">
    <source>
        <dbReference type="PROSITE-ProRule" id="PRU00267"/>
    </source>
</evidence>
<feature type="domain" description="HMG box" evidence="5">
    <location>
        <begin position="158"/>
        <end position="222"/>
    </location>
</feature>
<keyword evidence="7" id="KW-1185">Reference proteome</keyword>
<dbReference type="SUPFAM" id="SSF47095">
    <property type="entry name" value="HMG-box"/>
    <property type="match status" value="2"/>
</dbReference>
<evidence type="ECO:0000259" key="5">
    <source>
        <dbReference type="PROSITE" id="PS50118"/>
    </source>
</evidence>
<dbReference type="PANTHER" id="PTHR46040">
    <property type="entry name" value="HIGH MOBILITY GROUP PROTEIN 2"/>
    <property type="match status" value="1"/>
</dbReference>
<dbReference type="CDD" id="cd00084">
    <property type="entry name" value="HMG-box_SF"/>
    <property type="match status" value="1"/>
</dbReference>
<protein>
    <recommendedName>
        <fullName evidence="5">HMG box domain-containing protein</fullName>
    </recommendedName>
</protein>
<dbReference type="GO" id="GO:0003677">
    <property type="term" value="F:DNA binding"/>
    <property type="evidence" value="ECO:0007669"/>
    <property type="project" value="UniProtKB-UniRule"/>
</dbReference>
<feature type="compositionally biased region" description="Basic residues" evidence="4">
    <location>
        <begin position="238"/>
        <end position="279"/>
    </location>
</feature>
<evidence type="ECO:0000256" key="1">
    <source>
        <dbReference type="ARBA" id="ARBA00023125"/>
    </source>
</evidence>
<accession>A0AAD9JWP6</accession>
<dbReference type="Proteomes" id="UP001208570">
    <property type="component" value="Unassembled WGS sequence"/>
</dbReference>
<evidence type="ECO:0000256" key="2">
    <source>
        <dbReference type="ARBA" id="ARBA00023242"/>
    </source>
</evidence>
<dbReference type="PANTHER" id="PTHR46040:SF3">
    <property type="entry name" value="HIGH MOBILITY GROUP PROTEIN 2"/>
    <property type="match status" value="1"/>
</dbReference>
<feature type="domain" description="HMG box" evidence="5">
    <location>
        <begin position="53"/>
        <end position="121"/>
    </location>
</feature>
<keyword evidence="2 3" id="KW-0539">Nucleus</keyword>
<feature type="compositionally biased region" description="Basic residues" evidence="4">
    <location>
        <begin position="287"/>
        <end position="299"/>
    </location>
</feature>
<dbReference type="InterPro" id="IPR009071">
    <property type="entry name" value="HMG_box_dom"/>
</dbReference>
<evidence type="ECO:0000313" key="7">
    <source>
        <dbReference type="Proteomes" id="UP001208570"/>
    </source>
</evidence>
<feature type="DNA-binding region" description="HMG box" evidence="3">
    <location>
        <begin position="158"/>
        <end position="222"/>
    </location>
</feature>
<proteinExistence type="predicted"/>
<reference evidence="6" key="1">
    <citation type="journal article" date="2023" name="Mol. Biol. Evol.">
        <title>Third-Generation Sequencing Reveals the Adaptive Role of the Epigenome in Three Deep-Sea Polychaetes.</title>
        <authorList>
            <person name="Perez M."/>
            <person name="Aroh O."/>
            <person name="Sun Y."/>
            <person name="Lan Y."/>
            <person name="Juniper S.K."/>
            <person name="Young C.R."/>
            <person name="Angers B."/>
            <person name="Qian P.Y."/>
        </authorList>
    </citation>
    <scope>NUCLEOTIDE SEQUENCE</scope>
    <source>
        <strain evidence="6">P08H-3</strain>
    </source>
</reference>
<dbReference type="PROSITE" id="PS50118">
    <property type="entry name" value="HMG_BOX_2"/>
    <property type="match status" value="2"/>
</dbReference>
<dbReference type="InterPro" id="IPR051965">
    <property type="entry name" value="ChromReg_NeuronalGeneExpr"/>
</dbReference>
<feature type="region of interest" description="Disordered" evidence="4">
    <location>
        <begin position="230"/>
        <end position="313"/>
    </location>
</feature>